<reference evidence="3" key="2">
    <citation type="submission" date="2020-08" db="EMBL/GenBank/DDBJ databases">
        <authorList>
            <person name="Shumante A."/>
            <person name="Zimin A.V."/>
            <person name="Puiu D."/>
            <person name="Salzberg S.L."/>
        </authorList>
    </citation>
    <scope>NUCLEOTIDE SEQUENCE</scope>
    <source>
        <strain evidence="3">WC2-LM</strain>
        <tissue evidence="3">Liver</tissue>
    </source>
</reference>
<feature type="region of interest" description="Disordered" evidence="1">
    <location>
        <begin position="210"/>
        <end position="238"/>
    </location>
</feature>
<name>A0A5E4C0A2_MARMO</name>
<evidence type="ECO:0000256" key="1">
    <source>
        <dbReference type="SAM" id="MobiDB-lite"/>
    </source>
</evidence>
<dbReference type="Proteomes" id="UP000335636">
    <property type="component" value="Unassembled WGS sequence"/>
</dbReference>
<gene>
    <name evidence="3" type="ORF">GHT09_002639</name>
    <name evidence="4" type="ORF">MONAX_5E030470</name>
</gene>
<sequence length="265" mass="27899">MDVDTPSPVHSQGCCPWHPGGACVSSHAPGVVPNVPSIPRASQTVLRPVQLVVGVASTACPQSATWSRAGGQLVAGSPTPAHRLKEPGCRCPRPTRPGRVSRRVRTSAAWAEEGQAGPRWLDYLVFGHGSQNLCPAWGGHGQIGRAPGGGSPAWVRGCSQARLSHPQMPVYVTGITNNQSPFSFANAVPGLTFHWSVTKRDILELRGRHHEVGPSLPPGGRAASSPRGPVPGQGTQGPLQDTLWLITDVLQWALWGTPQNPAAPT</sequence>
<dbReference type="PANTHER" id="PTHR23019:SF2">
    <property type="entry name" value="NUCLEAR PORE MEMBRANE GLYCOPROTEIN 210"/>
    <property type="match status" value="1"/>
</dbReference>
<feature type="region of interest" description="Disordered" evidence="1">
    <location>
        <begin position="77"/>
        <end position="104"/>
    </location>
</feature>
<evidence type="ECO:0000259" key="2">
    <source>
        <dbReference type="Pfam" id="PF26181"/>
    </source>
</evidence>
<dbReference type="InterPro" id="IPR045197">
    <property type="entry name" value="NUP210-like"/>
</dbReference>
<dbReference type="PANTHER" id="PTHR23019">
    <property type="entry name" value="NUCLEAR PORE MEMBRANE GLYCOPROTEIN GP210-RELATED"/>
    <property type="match status" value="1"/>
</dbReference>
<dbReference type="AlphaFoldDB" id="A0A5E4C0A2"/>
<protein>
    <recommendedName>
        <fullName evidence="2">NUP210 Ig-like domain-containing protein</fullName>
    </recommendedName>
</protein>
<dbReference type="EMBL" id="WJEC01000116">
    <property type="protein sequence ID" value="KAF7485689.1"/>
    <property type="molecule type" value="Genomic_DNA"/>
</dbReference>
<dbReference type="GO" id="GO:0005643">
    <property type="term" value="C:nuclear pore"/>
    <property type="evidence" value="ECO:0007669"/>
    <property type="project" value="TreeGrafter"/>
</dbReference>
<evidence type="ECO:0000313" key="3">
    <source>
        <dbReference type="EMBL" id="KAF7485689.1"/>
    </source>
</evidence>
<evidence type="ECO:0000313" key="5">
    <source>
        <dbReference type="Proteomes" id="UP000335636"/>
    </source>
</evidence>
<dbReference type="InterPro" id="IPR058779">
    <property type="entry name" value="Ig_NUP210_13th"/>
</dbReference>
<keyword evidence="5" id="KW-1185">Reference proteome</keyword>
<accession>A0A5E4C0A2</accession>
<reference evidence="4 5" key="1">
    <citation type="submission" date="2019-04" db="EMBL/GenBank/DDBJ databases">
        <authorList>
            <person name="Alioto T."/>
            <person name="Alioto T."/>
        </authorList>
    </citation>
    <scope>NUCLEOTIDE SEQUENCE [LARGE SCALE GENOMIC DNA]</scope>
</reference>
<evidence type="ECO:0000313" key="4">
    <source>
        <dbReference type="EMBL" id="VTJ74956.1"/>
    </source>
</evidence>
<feature type="domain" description="NUP210 Ig-like" evidence="2">
    <location>
        <begin position="167"/>
        <end position="217"/>
    </location>
</feature>
<organism evidence="4 5">
    <name type="scientific">Marmota monax</name>
    <name type="common">Woodchuck</name>
    <dbReference type="NCBI Taxonomy" id="9995"/>
    <lineage>
        <taxon>Eukaryota</taxon>
        <taxon>Metazoa</taxon>
        <taxon>Chordata</taxon>
        <taxon>Craniata</taxon>
        <taxon>Vertebrata</taxon>
        <taxon>Euteleostomi</taxon>
        <taxon>Mammalia</taxon>
        <taxon>Eutheria</taxon>
        <taxon>Euarchontoglires</taxon>
        <taxon>Glires</taxon>
        <taxon>Rodentia</taxon>
        <taxon>Sciuromorpha</taxon>
        <taxon>Sciuridae</taxon>
        <taxon>Xerinae</taxon>
        <taxon>Marmotini</taxon>
        <taxon>Marmota</taxon>
    </lineage>
</organism>
<dbReference type="Proteomes" id="UP000662637">
    <property type="component" value="Unassembled WGS sequence"/>
</dbReference>
<dbReference type="EMBL" id="CABDUW010000773">
    <property type="protein sequence ID" value="VTJ74956.1"/>
    <property type="molecule type" value="Genomic_DNA"/>
</dbReference>
<proteinExistence type="predicted"/>
<dbReference type="Pfam" id="PF26181">
    <property type="entry name" value="Ig_NUP210_13th"/>
    <property type="match status" value="1"/>
</dbReference>